<accession>A0A518RF76</accession>
<protein>
    <submittedName>
        <fullName evidence="1">Shikimate kinase</fullName>
    </submittedName>
</protein>
<dbReference type="RefSeq" id="WP_145846496.1">
    <property type="nucleotide sequence ID" value="NZ_CP042239.1"/>
</dbReference>
<dbReference type="SUPFAM" id="SSF52540">
    <property type="entry name" value="P-loop containing nucleoside triphosphate hydrolases"/>
    <property type="match status" value="1"/>
</dbReference>
<keyword evidence="1" id="KW-0418">Kinase</keyword>
<dbReference type="OrthoDB" id="193997at2"/>
<name>A0A518RF76_9SPHN</name>
<evidence type="ECO:0000313" key="2">
    <source>
        <dbReference type="Proteomes" id="UP000318055"/>
    </source>
</evidence>
<dbReference type="EMBL" id="CP042239">
    <property type="protein sequence ID" value="QDX26117.1"/>
    <property type="molecule type" value="Genomic_DNA"/>
</dbReference>
<sequence length="182" mass="19942">MRLIFIYGPLASGKLTIGRLVAERMGLPLFHNHLIVDAVGAVFPFGSPEFVRLRQRFWLETISAAAISGRSLIFTFAPEPSVPLDFASRVSSMVADAGGQVTYIALELDETEQERRLVNPSRERFGKLRSLDVLRELRPSMVACMKSMPEPALRIDTAALPPTEAADAIVRIVTASSRTSAS</sequence>
<dbReference type="KEGG" id="ssua:FPZ54_08845"/>
<organism evidence="1 2">
    <name type="scientific">Sphingomonas suaedae</name>
    <dbReference type="NCBI Taxonomy" id="2599297"/>
    <lineage>
        <taxon>Bacteria</taxon>
        <taxon>Pseudomonadati</taxon>
        <taxon>Pseudomonadota</taxon>
        <taxon>Alphaproteobacteria</taxon>
        <taxon>Sphingomonadales</taxon>
        <taxon>Sphingomonadaceae</taxon>
        <taxon>Sphingomonas</taxon>
    </lineage>
</organism>
<keyword evidence="1" id="KW-0808">Transferase</keyword>
<dbReference type="Gene3D" id="3.40.50.300">
    <property type="entry name" value="P-loop containing nucleotide triphosphate hydrolases"/>
    <property type="match status" value="1"/>
</dbReference>
<reference evidence="1 2" key="1">
    <citation type="submission" date="2019-07" db="EMBL/GenBank/DDBJ databases">
        <title>Sphingomonas alkalisoli sp. nov., isolated from rhizosphere soil of Suaedae salsa.</title>
        <authorList>
            <person name="Zhang H."/>
            <person name="Xu L."/>
            <person name="Zhang J.-X."/>
            <person name="Sun J.-Q."/>
        </authorList>
    </citation>
    <scope>NUCLEOTIDE SEQUENCE [LARGE SCALE GENOMIC DNA]</scope>
    <source>
        <strain evidence="1 2">XS-10</strain>
    </source>
</reference>
<dbReference type="Proteomes" id="UP000318055">
    <property type="component" value="Chromosome"/>
</dbReference>
<dbReference type="GO" id="GO:0016301">
    <property type="term" value="F:kinase activity"/>
    <property type="evidence" value="ECO:0007669"/>
    <property type="project" value="UniProtKB-KW"/>
</dbReference>
<dbReference type="AlphaFoldDB" id="A0A518RF76"/>
<evidence type="ECO:0000313" key="1">
    <source>
        <dbReference type="EMBL" id="QDX26117.1"/>
    </source>
</evidence>
<gene>
    <name evidence="1" type="ORF">FPZ54_08845</name>
</gene>
<dbReference type="InterPro" id="IPR027417">
    <property type="entry name" value="P-loop_NTPase"/>
</dbReference>
<proteinExistence type="predicted"/>
<keyword evidence="2" id="KW-1185">Reference proteome</keyword>